<evidence type="ECO:0000313" key="8">
    <source>
        <dbReference type="Proteomes" id="UP000316215"/>
    </source>
</evidence>
<evidence type="ECO:0000256" key="1">
    <source>
        <dbReference type="ARBA" id="ARBA00022679"/>
    </source>
</evidence>
<dbReference type="Gene3D" id="1.20.5.1930">
    <property type="match status" value="1"/>
</dbReference>
<dbReference type="KEGG" id="sast:CD934_06765"/>
<dbReference type="SUPFAM" id="SSF55874">
    <property type="entry name" value="ATPase domain of HSP90 chaperone/DNA topoisomerase II/histidine kinase"/>
    <property type="match status" value="1"/>
</dbReference>
<dbReference type="PROSITE" id="PS50109">
    <property type="entry name" value="HIS_KIN"/>
    <property type="match status" value="1"/>
</dbReference>
<accession>A0A514JN42</accession>
<feature type="domain" description="Histidine kinase" evidence="6">
    <location>
        <begin position="112"/>
        <end position="308"/>
    </location>
</feature>
<evidence type="ECO:0000256" key="4">
    <source>
        <dbReference type="SAM" id="MobiDB-lite"/>
    </source>
</evidence>
<dbReference type="GO" id="GO:0000155">
    <property type="term" value="F:phosphorelay sensor kinase activity"/>
    <property type="evidence" value="ECO:0007669"/>
    <property type="project" value="InterPro"/>
</dbReference>
<dbReference type="InterPro" id="IPR011712">
    <property type="entry name" value="Sig_transdc_His_kin_sub3_dim/P"/>
</dbReference>
<evidence type="ECO:0000256" key="5">
    <source>
        <dbReference type="SAM" id="Phobius"/>
    </source>
</evidence>
<evidence type="ECO:0000256" key="2">
    <source>
        <dbReference type="ARBA" id="ARBA00022777"/>
    </source>
</evidence>
<dbReference type="GO" id="GO:0016020">
    <property type="term" value="C:membrane"/>
    <property type="evidence" value="ECO:0007669"/>
    <property type="project" value="InterPro"/>
</dbReference>
<dbReference type="Pfam" id="PF02518">
    <property type="entry name" value="HATPase_c"/>
    <property type="match status" value="1"/>
</dbReference>
<keyword evidence="5" id="KW-0812">Transmembrane</keyword>
<keyword evidence="2" id="KW-0418">Kinase</keyword>
<keyword evidence="3" id="KW-0902">Two-component regulatory system</keyword>
<evidence type="ECO:0000256" key="3">
    <source>
        <dbReference type="ARBA" id="ARBA00023012"/>
    </source>
</evidence>
<keyword evidence="8" id="KW-1185">Reference proteome</keyword>
<proteinExistence type="predicted"/>
<dbReference type="Pfam" id="PF07730">
    <property type="entry name" value="HisKA_3"/>
    <property type="match status" value="1"/>
</dbReference>
<evidence type="ECO:0000259" key="6">
    <source>
        <dbReference type="PROSITE" id="PS50109"/>
    </source>
</evidence>
<keyword evidence="1" id="KW-0808">Transferase</keyword>
<dbReference type="AlphaFoldDB" id="A0A514JN42"/>
<dbReference type="EMBL" id="CP022310">
    <property type="protein sequence ID" value="QDI68412.1"/>
    <property type="molecule type" value="Genomic_DNA"/>
</dbReference>
<feature type="transmembrane region" description="Helical" evidence="5">
    <location>
        <begin position="29"/>
        <end position="49"/>
    </location>
</feature>
<dbReference type="PANTHER" id="PTHR24421">
    <property type="entry name" value="NITRATE/NITRITE SENSOR PROTEIN NARX-RELATED"/>
    <property type="match status" value="1"/>
</dbReference>
<dbReference type="GO" id="GO:0046983">
    <property type="term" value="F:protein dimerization activity"/>
    <property type="evidence" value="ECO:0007669"/>
    <property type="project" value="InterPro"/>
</dbReference>
<dbReference type="Gene3D" id="3.30.565.10">
    <property type="entry name" value="Histidine kinase-like ATPase, C-terminal domain"/>
    <property type="match status" value="1"/>
</dbReference>
<dbReference type="SMART" id="SM00387">
    <property type="entry name" value="HATPase_c"/>
    <property type="match status" value="1"/>
</dbReference>
<sequence length="309" mass="33360">MRTHRGRTSQEWRTGHNDDRVEEFSSSALRVRGAAVLVCLAAIGLLGVLPRPSDLDLAVGASVILCVLGLVGHAWGVLPHWRLARHGDVFVGGLGEQLVAAREDERSRLRVDLHDSLGPALAGIRLRLDVAAERVAQPGTRQLILDAAAETARTVDDIRRIIDDLRPPDLEGGGGLPGALRRLAHRAGATGQLDVHVDLPEPETARRLSFATELAVYRIASEALTNVLRHARARTAEVRLTEHEGWLTLEVTDDGSGPPRPGALRRRRGIGLASMARRAQDTGGTCEVLPRPDGTPGTLVRARLPRSET</sequence>
<protein>
    <recommendedName>
        <fullName evidence="6">Histidine kinase domain-containing protein</fullName>
    </recommendedName>
</protein>
<organism evidence="7 8">
    <name type="scientific">Streptomyces calvus</name>
    <dbReference type="NCBI Taxonomy" id="67282"/>
    <lineage>
        <taxon>Bacteria</taxon>
        <taxon>Bacillati</taxon>
        <taxon>Actinomycetota</taxon>
        <taxon>Actinomycetes</taxon>
        <taxon>Kitasatosporales</taxon>
        <taxon>Streptomycetaceae</taxon>
        <taxon>Streptomyces</taxon>
    </lineage>
</organism>
<dbReference type="InterPro" id="IPR036890">
    <property type="entry name" value="HATPase_C_sf"/>
</dbReference>
<reference evidence="7 8" key="1">
    <citation type="submission" date="2017-07" db="EMBL/GenBank/DDBJ databases">
        <title>The Complete Genome of Streptomyces asterosporus-ZSY.</title>
        <authorList>
            <person name="Zhang S."/>
        </authorList>
    </citation>
    <scope>NUCLEOTIDE SEQUENCE [LARGE SCALE GENOMIC DNA]</scope>
    <source>
        <strain evidence="7 8">DSM 41452</strain>
    </source>
</reference>
<keyword evidence="5" id="KW-0472">Membrane</keyword>
<dbReference type="Proteomes" id="UP000316215">
    <property type="component" value="Chromosome"/>
</dbReference>
<gene>
    <name evidence="7" type="ORF">CD934_06765</name>
</gene>
<dbReference type="InterPro" id="IPR003594">
    <property type="entry name" value="HATPase_dom"/>
</dbReference>
<keyword evidence="5" id="KW-1133">Transmembrane helix</keyword>
<dbReference type="InterPro" id="IPR005467">
    <property type="entry name" value="His_kinase_dom"/>
</dbReference>
<feature type="region of interest" description="Disordered" evidence="4">
    <location>
        <begin position="290"/>
        <end position="309"/>
    </location>
</feature>
<dbReference type="InterPro" id="IPR050482">
    <property type="entry name" value="Sensor_HK_TwoCompSys"/>
</dbReference>
<evidence type="ECO:0000313" key="7">
    <source>
        <dbReference type="EMBL" id="QDI68412.1"/>
    </source>
</evidence>
<name>A0A514JN42_9ACTN</name>
<dbReference type="CDD" id="cd16917">
    <property type="entry name" value="HATPase_UhpB-NarQ-NarX-like"/>
    <property type="match status" value="1"/>
</dbReference>
<feature type="transmembrane region" description="Helical" evidence="5">
    <location>
        <begin position="55"/>
        <end position="78"/>
    </location>
</feature>